<comment type="caution">
    <text evidence="8">Lacks conserved residue(s) required for the propagation of feature annotation.</text>
</comment>
<organism evidence="15 16">
    <name type="scientific">candidate division WWE3 bacterium</name>
    <dbReference type="NCBI Taxonomy" id="2053526"/>
    <lineage>
        <taxon>Bacteria</taxon>
        <taxon>Katanobacteria</taxon>
    </lineage>
</organism>
<dbReference type="Pfam" id="PF11638">
    <property type="entry name" value="DnaA_N"/>
    <property type="match status" value="1"/>
</dbReference>
<dbReference type="SMART" id="SM00382">
    <property type="entry name" value="AAA"/>
    <property type="match status" value="1"/>
</dbReference>
<dbReference type="PANTHER" id="PTHR30050">
    <property type="entry name" value="CHROMOSOMAL REPLICATION INITIATOR PROTEIN DNAA"/>
    <property type="match status" value="1"/>
</dbReference>
<comment type="similarity">
    <text evidence="1 8 11">Belongs to the DnaA family.</text>
</comment>
<evidence type="ECO:0000256" key="11">
    <source>
        <dbReference type="RuleBase" id="RU004227"/>
    </source>
</evidence>
<comment type="subunit">
    <text evidence="8">Oligomerizes as a right-handed, spiral filament on DNA at oriC.</text>
</comment>
<dbReference type="PANTHER" id="PTHR30050:SF2">
    <property type="entry name" value="CHROMOSOMAL REPLICATION INITIATOR PROTEIN DNAA"/>
    <property type="match status" value="1"/>
</dbReference>
<keyword evidence="2 8" id="KW-0963">Cytoplasm</keyword>
<feature type="binding site" evidence="8">
    <location>
        <position position="171"/>
    </location>
    <ligand>
        <name>ATP</name>
        <dbReference type="ChEBI" id="CHEBI:30616"/>
    </ligand>
</feature>
<keyword evidence="7 8" id="KW-0238">DNA-binding</keyword>
<dbReference type="SMART" id="SM00760">
    <property type="entry name" value="Bac_DnaA_C"/>
    <property type="match status" value="1"/>
</dbReference>
<dbReference type="NCBIfam" id="TIGR00362">
    <property type="entry name" value="DnaA"/>
    <property type="match status" value="1"/>
</dbReference>
<dbReference type="InterPro" id="IPR018312">
    <property type="entry name" value="Chromosome_initiator_DnaA_CS"/>
</dbReference>
<dbReference type="GO" id="GO:0008289">
    <property type="term" value="F:lipid binding"/>
    <property type="evidence" value="ECO:0007669"/>
    <property type="project" value="UniProtKB-KW"/>
</dbReference>
<evidence type="ECO:0000256" key="12">
    <source>
        <dbReference type="SAM" id="MobiDB-lite"/>
    </source>
</evidence>
<dbReference type="InterPro" id="IPR038454">
    <property type="entry name" value="DnaA_N_sf"/>
</dbReference>
<keyword evidence="5 8" id="KW-0067">ATP-binding</keyword>
<protein>
    <recommendedName>
        <fullName evidence="8 9">Chromosomal replication initiator protein DnaA</fullName>
    </recommendedName>
</protein>
<dbReference type="PRINTS" id="PR00051">
    <property type="entry name" value="DNAA"/>
</dbReference>
<keyword evidence="3 8" id="KW-0235">DNA replication</keyword>
<dbReference type="InterPro" id="IPR003593">
    <property type="entry name" value="AAA+_ATPase"/>
</dbReference>
<dbReference type="GO" id="GO:0006270">
    <property type="term" value="P:DNA replication initiation"/>
    <property type="evidence" value="ECO:0007669"/>
    <property type="project" value="UniProtKB-UniRule"/>
</dbReference>
<dbReference type="GO" id="GO:0005524">
    <property type="term" value="F:ATP binding"/>
    <property type="evidence" value="ECO:0007669"/>
    <property type="project" value="UniProtKB-UniRule"/>
</dbReference>
<reference evidence="15 16" key="1">
    <citation type="journal article" date="2020" name="Biotechnol. Biofuels">
        <title>New insights from the biogas microbiome by comprehensive genome-resolved metagenomics of nearly 1600 species originating from multiple anaerobic digesters.</title>
        <authorList>
            <person name="Campanaro S."/>
            <person name="Treu L."/>
            <person name="Rodriguez-R L.M."/>
            <person name="Kovalovszki A."/>
            <person name="Ziels R.M."/>
            <person name="Maus I."/>
            <person name="Zhu X."/>
            <person name="Kougias P.G."/>
            <person name="Basile A."/>
            <person name="Luo G."/>
            <person name="Schluter A."/>
            <person name="Konstantinidis K.T."/>
            <person name="Angelidaki I."/>
        </authorList>
    </citation>
    <scope>NUCLEOTIDE SEQUENCE [LARGE SCALE GENOMIC DNA]</scope>
    <source>
        <strain evidence="15">AS27yjCOA_202</strain>
    </source>
</reference>
<dbReference type="PROSITE" id="PS01008">
    <property type="entry name" value="DNAA"/>
    <property type="match status" value="1"/>
</dbReference>
<evidence type="ECO:0000256" key="7">
    <source>
        <dbReference type="ARBA" id="ARBA00023125"/>
    </source>
</evidence>
<dbReference type="Pfam" id="PF00308">
    <property type="entry name" value="Bac_DnaA"/>
    <property type="match status" value="1"/>
</dbReference>
<dbReference type="CDD" id="cd06571">
    <property type="entry name" value="Bac_DnaA_C"/>
    <property type="match status" value="1"/>
</dbReference>
<dbReference type="FunFam" id="3.40.50.300:FF:000668">
    <property type="entry name" value="Chromosomal replication initiator protein DnaA"/>
    <property type="match status" value="1"/>
</dbReference>
<keyword evidence="4 8" id="KW-0547">Nucleotide-binding</keyword>
<comment type="subcellular location">
    <subcellularLocation>
        <location evidence="8">Cytoplasm</location>
    </subcellularLocation>
</comment>
<dbReference type="AlphaFoldDB" id="A0A7X9HSR7"/>
<feature type="compositionally biased region" description="Basic and acidic residues" evidence="12">
    <location>
        <begin position="88"/>
        <end position="99"/>
    </location>
</feature>
<dbReference type="InterPro" id="IPR027417">
    <property type="entry name" value="P-loop_NTPase"/>
</dbReference>
<dbReference type="Gene3D" id="1.10.8.60">
    <property type="match status" value="1"/>
</dbReference>
<dbReference type="InterPro" id="IPR013317">
    <property type="entry name" value="DnaA_dom"/>
</dbReference>
<comment type="function">
    <text evidence="8 10">Plays an essential role in the initiation and regulation of chromosomal replication. ATP-DnaA binds to the origin of replication (oriC) to initiate formation of the DNA replication initiation complex once per cell cycle. Binds the DnaA box (a 9 base pair repeat at the origin) and separates the double-stranded (ds)DNA. Forms a right-handed helical filament on oriC DNA; dsDNA binds to the exterior of the filament while single-stranded (ss)DNA is stabiized in the filament's interior. The ATP-DnaA-oriC complex binds and stabilizes one strand of the AT-rich DNA unwinding element (DUE), permitting loading of DNA polymerase. After initiation quickly degrades to an ADP-DnaA complex that is not apt for DNA replication. Binds acidic phospholipids.</text>
</comment>
<evidence type="ECO:0000256" key="4">
    <source>
        <dbReference type="ARBA" id="ARBA00022741"/>
    </source>
</evidence>
<evidence type="ECO:0000256" key="1">
    <source>
        <dbReference type="ARBA" id="ARBA00006583"/>
    </source>
</evidence>
<dbReference type="Gene3D" id="3.40.50.300">
    <property type="entry name" value="P-loop containing nucleotide triphosphate hydrolases"/>
    <property type="match status" value="1"/>
</dbReference>
<evidence type="ECO:0000256" key="6">
    <source>
        <dbReference type="ARBA" id="ARBA00023121"/>
    </source>
</evidence>
<dbReference type="Pfam" id="PF08299">
    <property type="entry name" value="Bac_DnaA_C"/>
    <property type="match status" value="1"/>
</dbReference>
<dbReference type="EMBL" id="JAAZNV010000009">
    <property type="protein sequence ID" value="NMB91731.1"/>
    <property type="molecule type" value="Genomic_DNA"/>
</dbReference>
<feature type="region of interest" description="Domain I, interacts with DnaA modulators" evidence="8">
    <location>
        <begin position="1"/>
        <end position="119"/>
    </location>
</feature>
<evidence type="ECO:0000259" key="14">
    <source>
        <dbReference type="SMART" id="SM00760"/>
    </source>
</evidence>
<dbReference type="HAMAP" id="MF_00377">
    <property type="entry name" value="DnaA_bact"/>
    <property type="match status" value="1"/>
</dbReference>
<feature type="binding site" evidence="8">
    <location>
        <position position="170"/>
    </location>
    <ligand>
        <name>ATP</name>
        <dbReference type="ChEBI" id="CHEBI:30616"/>
    </ligand>
</feature>
<evidence type="ECO:0000256" key="3">
    <source>
        <dbReference type="ARBA" id="ARBA00022705"/>
    </source>
</evidence>
<dbReference type="SUPFAM" id="SSF52540">
    <property type="entry name" value="P-loop containing nucleoside triphosphate hydrolases"/>
    <property type="match status" value="1"/>
</dbReference>
<dbReference type="InterPro" id="IPR010921">
    <property type="entry name" value="Trp_repressor/repl_initiator"/>
</dbReference>
<evidence type="ECO:0000259" key="13">
    <source>
        <dbReference type="SMART" id="SM00382"/>
    </source>
</evidence>
<comment type="domain">
    <text evidence="8">Domain I is involved in oligomerization and binding regulators, domain II is flexibile and of varying length in different bacteria, domain III forms the AAA+ region, while domain IV binds dsDNA.</text>
</comment>
<feature type="binding site" evidence="8">
    <location>
        <position position="169"/>
    </location>
    <ligand>
        <name>ATP</name>
        <dbReference type="ChEBI" id="CHEBI:30616"/>
    </ligand>
</feature>
<dbReference type="GO" id="GO:0006275">
    <property type="term" value="P:regulation of DNA replication"/>
    <property type="evidence" value="ECO:0007669"/>
    <property type="project" value="UniProtKB-UniRule"/>
</dbReference>
<dbReference type="InterPro" id="IPR001957">
    <property type="entry name" value="Chromosome_initiator_DnaA"/>
</dbReference>
<dbReference type="GO" id="GO:0003688">
    <property type="term" value="F:DNA replication origin binding"/>
    <property type="evidence" value="ECO:0007669"/>
    <property type="project" value="UniProtKB-UniRule"/>
</dbReference>
<keyword evidence="6 8" id="KW-0446">Lipid-binding</keyword>
<name>A0A7X9HSR7_UNCKA</name>
<evidence type="ECO:0000256" key="5">
    <source>
        <dbReference type="ARBA" id="ARBA00022840"/>
    </source>
</evidence>
<feature type="domain" description="AAA+ ATPase" evidence="13">
    <location>
        <begin position="156"/>
        <end position="296"/>
    </location>
</feature>
<gene>
    <name evidence="8 15" type="primary">dnaA</name>
    <name evidence="15" type="ORF">GYA37_02700</name>
</gene>
<feature type="domain" description="Chromosomal replication initiator DnaA C-terminal" evidence="14">
    <location>
        <begin position="374"/>
        <end position="443"/>
    </location>
</feature>
<evidence type="ECO:0000256" key="2">
    <source>
        <dbReference type="ARBA" id="ARBA00022490"/>
    </source>
</evidence>
<dbReference type="Gene3D" id="1.10.1750.10">
    <property type="match status" value="1"/>
</dbReference>
<evidence type="ECO:0000256" key="9">
    <source>
        <dbReference type="NCBIfam" id="TIGR00362"/>
    </source>
</evidence>
<sequence length="467" mass="52580">MNIESFDSLKGFWKTVLGQVEIEISPMVYKSVIARTQAESLNDNLVVITCEDDFVKKNLEKKYLDIVEKAIRNTAGRDLKTKLKVSTDKNGRMDKEGKGELGPLFSSQRDPSVVVEEKRQKSNLSSKFTFENYIIGKNNNLAYAIATAVAEKPGELYNPVFIYSRVGLGKTHLIQAIGNKVIESKPGVRVVYTTGEAFTNELIEAIQSGKGKGQYTTNQFREKFRKADVLLIDDVQFIIGREATQEEFFHTFNTLYMAGKQIVITSDRPPKDFTNLEERITSRFSSGIIADIQNPDMEMRAAILRAKRDENKDFVPNEVINYIAEKVDSNIRELEGAYLQAVTYAKANGLELNVDLAAKALGQTIREKAVKNVNVNEILKAVCLYYSVKAQDLKGKRRNKELVIPRQVAMYLMKEITDMPFMTIGEFLGGRDHTTVMHGVGKIQAEMAQTGKTTQDIVNVKQIIFNN</sequence>
<feature type="region of interest" description="Disordered" evidence="12">
    <location>
        <begin position="88"/>
        <end position="107"/>
    </location>
</feature>
<dbReference type="SUPFAM" id="SSF48295">
    <property type="entry name" value="TrpR-like"/>
    <property type="match status" value="1"/>
</dbReference>
<dbReference type="Proteomes" id="UP000590542">
    <property type="component" value="Unassembled WGS sequence"/>
</dbReference>
<comment type="caution">
    <text evidence="15">The sequence shown here is derived from an EMBL/GenBank/DDBJ whole genome shotgun (WGS) entry which is preliminary data.</text>
</comment>
<dbReference type="GO" id="GO:0005737">
    <property type="term" value="C:cytoplasm"/>
    <property type="evidence" value="ECO:0007669"/>
    <property type="project" value="UniProtKB-SubCell"/>
</dbReference>
<accession>A0A7X9HSR7</accession>
<dbReference type="CDD" id="cd00009">
    <property type="entry name" value="AAA"/>
    <property type="match status" value="1"/>
</dbReference>
<dbReference type="InterPro" id="IPR013159">
    <property type="entry name" value="DnaA_C"/>
</dbReference>
<evidence type="ECO:0000256" key="8">
    <source>
        <dbReference type="HAMAP-Rule" id="MF_00377"/>
    </source>
</evidence>
<dbReference type="InterPro" id="IPR024633">
    <property type="entry name" value="DnaA_N_dom"/>
</dbReference>
<dbReference type="InterPro" id="IPR020591">
    <property type="entry name" value="Chromosome_initiator_DnaA-like"/>
</dbReference>
<dbReference type="GO" id="GO:0005886">
    <property type="term" value="C:plasma membrane"/>
    <property type="evidence" value="ECO:0007669"/>
    <property type="project" value="TreeGrafter"/>
</dbReference>
<dbReference type="Gene3D" id="3.30.300.180">
    <property type="match status" value="1"/>
</dbReference>
<evidence type="ECO:0000256" key="10">
    <source>
        <dbReference type="RuleBase" id="RU000577"/>
    </source>
</evidence>
<evidence type="ECO:0000313" key="15">
    <source>
        <dbReference type="EMBL" id="NMB91731.1"/>
    </source>
</evidence>
<feature type="binding site" evidence="8">
    <location>
        <position position="167"/>
    </location>
    <ligand>
        <name>ATP</name>
        <dbReference type="ChEBI" id="CHEBI:30616"/>
    </ligand>
</feature>
<evidence type="ECO:0000313" key="16">
    <source>
        <dbReference type="Proteomes" id="UP000590542"/>
    </source>
</evidence>
<proteinExistence type="inferred from homology"/>
<feature type="region of interest" description="Domain IV, binds dsDNA" evidence="8">
    <location>
        <begin position="346"/>
        <end position="467"/>
    </location>
</feature>